<reference evidence="2 3" key="1">
    <citation type="submission" date="2024-11" db="EMBL/GenBank/DDBJ databases">
        <title>First Report of Moraxella oculi in Brazil in an Infectious Bovine Keratoconjunctivitis Outbreak.</title>
        <authorList>
            <person name="Carvalho C.V."/>
            <person name="Domingues R."/>
            <person name="Coutinho C."/>
            <person name="Honorio N.T.B.S."/>
            <person name="Faza D.R.L.R."/>
            <person name="Carvalho W.A."/>
            <person name="Machado A.B.F."/>
            <person name="Martins M.F."/>
            <person name="Gaspar E.B."/>
        </authorList>
    </citation>
    <scope>NUCLEOTIDE SEQUENCE [LARGE SCALE GENOMIC DNA]</scope>
    <source>
        <strain evidence="2 3">2117LE</strain>
    </source>
</reference>
<keyword evidence="1" id="KW-0812">Transmembrane</keyword>
<dbReference type="Gene3D" id="3.30.1490.300">
    <property type="match status" value="1"/>
</dbReference>
<dbReference type="InterPro" id="IPR050696">
    <property type="entry name" value="FtsA/MreB"/>
</dbReference>
<dbReference type="InterPro" id="IPR005883">
    <property type="entry name" value="PilM"/>
</dbReference>
<dbReference type="SUPFAM" id="SSF53067">
    <property type="entry name" value="Actin-like ATPase domain"/>
    <property type="match status" value="1"/>
</dbReference>
<dbReference type="InterPro" id="IPR043129">
    <property type="entry name" value="ATPase_NBD"/>
</dbReference>
<feature type="transmembrane region" description="Helical" evidence="1">
    <location>
        <begin position="16"/>
        <end position="39"/>
    </location>
</feature>
<sequence>MRSVSRWIERVMNRLLFWRSSGVLVGIEIGLGSIQMVALTRHRGRFHVKAYATEHLNDDEMRTKQSVLSDLLRKHGITQGVVAVVPSAPVMIRNIVLPSGLGDDEVDIHIRLDAHKHIPYPLDEVNFDFAIQEDDGNQMQVLLTIVHAATVDECMDVLTACHLDINVIDVPEFALLRALSPMMVGLAGRVLLIHKDDVKTYAYVADIDDAGGLSSADYRQEYLTSGSKSTTRSHDTPHGVHQAQADKQFEQYLTDGAVQSTTDDEALVNQKQADTQHCDDFGVDFEEFLAMYAKKADGVAQHTKLSQDDEILVNVHDHAHGHDDKSDGDYEICFGQQTDGVNGLSVGFDGLGNDGVMSDAQSTCFDVALDIQKMIEECELGTQSVVDVVVLSGLMDEGLVGVLSGMTAKKVLLANPFNGMVGCTDVHLAPQMAVACGAAMRADIKGVV</sequence>
<evidence type="ECO:0000313" key="3">
    <source>
        <dbReference type="Proteomes" id="UP001624684"/>
    </source>
</evidence>
<dbReference type="EMBL" id="JBJJXE010000003">
    <property type="protein sequence ID" value="MFL1732070.1"/>
    <property type="molecule type" value="Genomic_DNA"/>
</dbReference>
<keyword evidence="1" id="KW-1133">Transmembrane helix</keyword>
<comment type="caution">
    <text evidence="2">The sequence shown here is derived from an EMBL/GenBank/DDBJ whole genome shotgun (WGS) entry which is preliminary data.</text>
</comment>
<dbReference type="Gene3D" id="3.30.420.40">
    <property type="match status" value="1"/>
</dbReference>
<dbReference type="PANTHER" id="PTHR32432">
    <property type="entry name" value="CELL DIVISION PROTEIN FTSA-RELATED"/>
    <property type="match status" value="1"/>
</dbReference>
<gene>
    <name evidence="2" type="primary">pilM</name>
    <name evidence="2" type="ORF">ACJHVH_03525</name>
</gene>
<keyword evidence="3" id="KW-1185">Reference proteome</keyword>
<organism evidence="2 3">
    <name type="scientific">Moraxella oculi</name>
    <dbReference type="NCBI Taxonomy" id="2940516"/>
    <lineage>
        <taxon>Bacteria</taxon>
        <taxon>Pseudomonadati</taxon>
        <taxon>Pseudomonadota</taxon>
        <taxon>Gammaproteobacteria</taxon>
        <taxon>Moraxellales</taxon>
        <taxon>Moraxellaceae</taxon>
        <taxon>Moraxella</taxon>
    </lineage>
</organism>
<proteinExistence type="predicted"/>
<evidence type="ECO:0000313" key="2">
    <source>
        <dbReference type="EMBL" id="MFL1732070.1"/>
    </source>
</evidence>
<dbReference type="RefSeq" id="WP_407068778.1">
    <property type="nucleotide sequence ID" value="NZ_JBJJXE010000003.1"/>
</dbReference>
<protein>
    <submittedName>
        <fullName evidence="2">Type IV pilus biogenesis protein PilM</fullName>
    </submittedName>
</protein>
<dbReference type="PANTHER" id="PTHR32432:SF3">
    <property type="entry name" value="ETHANOLAMINE UTILIZATION PROTEIN EUTJ"/>
    <property type="match status" value="1"/>
</dbReference>
<evidence type="ECO:0000256" key="1">
    <source>
        <dbReference type="SAM" id="Phobius"/>
    </source>
</evidence>
<dbReference type="Pfam" id="PF11104">
    <property type="entry name" value="PilM_2"/>
    <property type="match status" value="1"/>
</dbReference>
<name>A0ABW8U5D5_9GAMM</name>
<dbReference type="Proteomes" id="UP001624684">
    <property type="component" value="Unassembled WGS sequence"/>
</dbReference>
<accession>A0ABW8U5D5</accession>
<keyword evidence="1" id="KW-0472">Membrane</keyword>